<sequence>MRTVAVIFAIVAGAAAVLAPYRLDSRHVSPPDGLTHRVGTALAADLLDVKSSLAGVVQEERLVKAGDQVEDAQPLVYVRTSLTGTIGVAARAPQDGVVREVLVQPGQRIERGDVVVRLQPN</sequence>
<evidence type="ECO:0000313" key="2">
    <source>
        <dbReference type="EMBL" id="TMJ06934.1"/>
    </source>
</evidence>
<dbReference type="Pfam" id="PF00364">
    <property type="entry name" value="Biotin_lipoyl"/>
    <property type="match status" value="1"/>
</dbReference>
<dbReference type="AlphaFoldDB" id="A0A537LFY9"/>
<dbReference type="InterPro" id="IPR011053">
    <property type="entry name" value="Single_hybrid_motif"/>
</dbReference>
<reference evidence="2 3" key="1">
    <citation type="journal article" date="2019" name="Nat. Microbiol.">
        <title>Mediterranean grassland soil C-N compound turnover is dependent on rainfall and depth, and is mediated by genomically divergent microorganisms.</title>
        <authorList>
            <person name="Diamond S."/>
            <person name="Andeer P.F."/>
            <person name="Li Z."/>
            <person name="Crits-Christoph A."/>
            <person name="Burstein D."/>
            <person name="Anantharaman K."/>
            <person name="Lane K.R."/>
            <person name="Thomas B.C."/>
            <person name="Pan C."/>
            <person name="Northen T.R."/>
            <person name="Banfield J.F."/>
        </authorList>
    </citation>
    <scope>NUCLEOTIDE SEQUENCE [LARGE SCALE GENOMIC DNA]</scope>
    <source>
        <strain evidence="2">NP_4</strain>
    </source>
</reference>
<gene>
    <name evidence="2" type="ORF">E6H01_00055</name>
</gene>
<protein>
    <recommendedName>
        <fullName evidence="1">Lipoyl-binding domain-containing protein</fullName>
    </recommendedName>
</protein>
<dbReference type="Gene3D" id="2.40.50.100">
    <property type="match status" value="1"/>
</dbReference>
<dbReference type="EMBL" id="VBAL01000002">
    <property type="protein sequence ID" value="TMJ06934.1"/>
    <property type="molecule type" value="Genomic_DNA"/>
</dbReference>
<evidence type="ECO:0000259" key="1">
    <source>
        <dbReference type="Pfam" id="PF00364"/>
    </source>
</evidence>
<evidence type="ECO:0000313" key="3">
    <source>
        <dbReference type="Proteomes" id="UP000319353"/>
    </source>
</evidence>
<organism evidence="2 3">
    <name type="scientific">Candidatus Segetimicrobium genomatis</name>
    <dbReference type="NCBI Taxonomy" id="2569760"/>
    <lineage>
        <taxon>Bacteria</taxon>
        <taxon>Bacillati</taxon>
        <taxon>Candidatus Sysuimicrobiota</taxon>
        <taxon>Candidatus Sysuimicrobiia</taxon>
        <taxon>Candidatus Sysuimicrobiales</taxon>
        <taxon>Candidatus Segetimicrobiaceae</taxon>
        <taxon>Candidatus Segetimicrobium</taxon>
    </lineage>
</organism>
<dbReference type="SUPFAM" id="SSF51230">
    <property type="entry name" value="Single hybrid motif"/>
    <property type="match status" value="1"/>
</dbReference>
<accession>A0A537LFY9</accession>
<dbReference type="Proteomes" id="UP000319353">
    <property type="component" value="Unassembled WGS sequence"/>
</dbReference>
<name>A0A537LFY9_9BACT</name>
<feature type="domain" description="Lipoyl-binding" evidence="1">
    <location>
        <begin position="49"/>
        <end position="118"/>
    </location>
</feature>
<dbReference type="InterPro" id="IPR000089">
    <property type="entry name" value="Biotin_lipoyl"/>
</dbReference>
<proteinExistence type="predicted"/>
<comment type="caution">
    <text evidence="2">The sequence shown here is derived from an EMBL/GenBank/DDBJ whole genome shotgun (WGS) entry which is preliminary data.</text>
</comment>